<reference evidence="6" key="1">
    <citation type="submission" date="2021-07" db="EMBL/GenBank/DDBJ databases">
        <title>Neiella marina sp. nov., isolated from the intestinal content of sea cucumber Apostichopus japonicus.</title>
        <authorList>
            <person name="Bai X."/>
        </authorList>
    </citation>
    <scope>NUCLEOTIDE SEQUENCE</scope>
    <source>
        <strain evidence="6">126</strain>
    </source>
</reference>
<evidence type="ECO:0000256" key="2">
    <source>
        <dbReference type="ARBA" id="ARBA00022723"/>
    </source>
</evidence>
<evidence type="ECO:0000259" key="5">
    <source>
        <dbReference type="PROSITE" id="PS51891"/>
    </source>
</evidence>
<dbReference type="InterPro" id="IPR006913">
    <property type="entry name" value="CENP-V/GFA"/>
</dbReference>
<keyword evidence="2" id="KW-0479">Metal-binding</keyword>
<keyword evidence="3" id="KW-0862">Zinc</keyword>
<dbReference type="PANTHER" id="PTHR33337">
    <property type="entry name" value="GFA DOMAIN-CONTAINING PROTEIN"/>
    <property type="match status" value="1"/>
</dbReference>
<comment type="caution">
    <text evidence="6">The sequence shown here is derived from an EMBL/GenBank/DDBJ whole genome shotgun (WGS) entry which is preliminary data.</text>
</comment>
<evidence type="ECO:0000256" key="3">
    <source>
        <dbReference type="ARBA" id="ARBA00022833"/>
    </source>
</evidence>
<protein>
    <submittedName>
        <fullName evidence="6">GFA family protein</fullName>
    </submittedName>
</protein>
<evidence type="ECO:0000256" key="1">
    <source>
        <dbReference type="ARBA" id="ARBA00005495"/>
    </source>
</evidence>
<gene>
    <name evidence="6" type="ORF">K0504_06430</name>
</gene>
<dbReference type="PANTHER" id="PTHR33337:SF40">
    <property type="entry name" value="CENP-V_GFA DOMAIN-CONTAINING PROTEIN-RELATED"/>
    <property type="match status" value="1"/>
</dbReference>
<organism evidence="6 7">
    <name type="scientific">Neiella holothuriorum</name>
    <dbReference type="NCBI Taxonomy" id="2870530"/>
    <lineage>
        <taxon>Bacteria</taxon>
        <taxon>Pseudomonadati</taxon>
        <taxon>Pseudomonadota</taxon>
        <taxon>Gammaproteobacteria</taxon>
        <taxon>Alteromonadales</taxon>
        <taxon>Echinimonadaceae</taxon>
        <taxon>Neiella</taxon>
    </lineage>
</organism>
<dbReference type="Proteomes" id="UP001166251">
    <property type="component" value="Unassembled WGS sequence"/>
</dbReference>
<evidence type="ECO:0000256" key="4">
    <source>
        <dbReference type="ARBA" id="ARBA00023239"/>
    </source>
</evidence>
<evidence type="ECO:0000313" key="6">
    <source>
        <dbReference type="EMBL" id="MBW8190667.1"/>
    </source>
</evidence>
<dbReference type="SUPFAM" id="SSF51316">
    <property type="entry name" value="Mss4-like"/>
    <property type="match status" value="1"/>
</dbReference>
<keyword evidence="7" id="KW-1185">Reference proteome</keyword>
<sequence>MVKGACNCGAVSFELTGKASEVTDVYICHCSICRKSTGSGGIAVMVIATPDFSWLTGQTAIKSWRKPGHDWHTHFCQTCGSPLPGADSEKAMYVPVGLLDEQDRLKVAHHIWVDSKAGWELIGDNGKQHPQAFGTAPSQS</sequence>
<name>A0ABS7EEA3_9GAMM</name>
<accession>A0ABS7EEA3</accession>
<feature type="domain" description="CENP-V/GFA" evidence="5">
    <location>
        <begin position="2"/>
        <end position="114"/>
    </location>
</feature>
<comment type="similarity">
    <text evidence="1">Belongs to the Gfa family.</text>
</comment>
<dbReference type="EMBL" id="JAHZSS010000005">
    <property type="protein sequence ID" value="MBW8190667.1"/>
    <property type="molecule type" value="Genomic_DNA"/>
</dbReference>
<dbReference type="Gene3D" id="3.90.1590.10">
    <property type="entry name" value="glutathione-dependent formaldehyde- activating enzyme (gfa)"/>
    <property type="match status" value="1"/>
</dbReference>
<dbReference type="Pfam" id="PF04828">
    <property type="entry name" value="GFA"/>
    <property type="match status" value="1"/>
</dbReference>
<keyword evidence="4" id="KW-0456">Lyase</keyword>
<evidence type="ECO:0000313" key="7">
    <source>
        <dbReference type="Proteomes" id="UP001166251"/>
    </source>
</evidence>
<proteinExistence type="inferred from homology"/>
<dbReference type="InterPro" id="IPR011057">
    <property type="entry name" value="Mss4-like_sf"/>
</dbReference>
<dbReference type="PROSITE" id="PS51891">
    <property type="entry name" value="CENP_V_GFA"/>
    <property type="match status" value="1"/>
</dbReference>